<evidence type="ECO:0000256" key="3">
    <source>
        <dbReference type="ARBA" id="ARBA00022795"/>
    </source>
</evidence>
<proteinExistence type="inferred from homology"/>
<feature type="domain" description="Flagellar hook-length control protein-like C-terminal" evidence="5">
    <location>
        <begin position="262"/>
        <end position="340"/>
    </location>
</feature>
<evidence type="ECO:0000256" key="4">
    <source>
        <dbReference type="SAM" id="MobiDB-lite"/>
    </source>
</evidence>
<comment type="similarity">
    <text evidence="2">Belongs to the FliK family.</text>
</comment>
<dbReference type="Gene3D" id="3.30.750.140">
    <property type="match status" value="1"/>
</dbReference>
<keyword evidence="3" id="KW-1005">Bacterial flagellum biogenesis</keyword>
<feature type="region of interest" description="Disordered" evidence="4">
    <location>
        <begin position="336"/>
        <end position="370"/>
    </location>
</feature>
<gene>
    <name evidence="6" type="ORF">B1207_02745</name>
</gene>
<dbReference type="InterPro" id="IPR052563">
    <property type="entry name" value="FliK"/>
</dbReference>
<dbReference type="RefSeq" id="WP_172458088.1">
    <property type="nucleotide sequence ID" value="NZ_MVJN01000002.1"/>
</dbReference>
<dbReference type="CDD" id="cd17470">
    <property type="entry name" value="T3SS_Flik_C"/>
    <property type="match status" value="1"/>
</dbReference>
<feature type="compositionally biased region" description="Acidic residues" evidence="4">
    <location>
        <begin position="86"/>
        <end position="97"/>
    </location>
</feature>
<dbReference type="AlphaFoldDB" id="A0A364LM89"/>
<dbReference type="PRINTS" id="PR01007">
    <property type="entry name" value="FLGHOOKFLIK"/>
</dbReference>
<evidence type="ECO:0000313" key="6">
    <source>
        <dbReference type="EMBL" id="RAP37924.1"/>
    </source>
</evidence>
<feature type="region of interest" description="Disordered" evidence="4">
    <location>
        <begin position="47"/>
        <end position="97"/>
    </location>
</feature>
<dbReference type="EMBL" id="MVJN01000002">
    <property type="protein sequence ID" value="RAP37924.1"/>
    <property type="molecule type" value="Genomic_DNA"/>
</dbReference>
<evidence type="ECO:0000259" key="5">
    <source>
        <dbReference type="Pfam" id="PF02120"/>
    </source>
</evidence>
<evidence type="ECO:0000313" key="7">
    <source>
        <dbReference type="Proteomes" id="UP000249458"/>
    </source>
</evidence>
<dbReference type="Pfam" id="PF02120">
    <property type="entry name" value="Flg_hook"/>
    <property type="match status" value="1"/>
</dbReference>
<comment type="caution">
    <text evidence="6">The sequence shown here is derived from an EMBL/GenBank/DDBJ whole genome shotgun (WGS) entry which is preliminary data.</text>
</comment>
<comment type="function">
    <text evidence="1">Controls the length of the flagellar hook.</text>
</comment>
<reference evidence="6 7" key="1">
    <citation type="submission" date="2017-02" db="EMBL/GenBank/DDBJ databases">
        <title>Legionella quilivanii strain from human: case report and whole genome sequencing analysis.</title>
        <authorList>
            <person name="Lalancette C."/>
            <person name="Leduc J.-M."/>
            <person name="Levesque S."/>
            <person name="Fournier E."/>
            <person name="Saoud J."/>
            <person name="Faucher S.P."/>
            <person name="Bernard K."/>
            <person name="Martineau C."/>
            <person name="Longtin J."/>
        </authorList>
    </citation>
    <scope>NUCLEOTIDE SEQUENCE [LARGE SCALE GENOMIC DNA]</scope>
    <source>
        <strain evidence="6 7">ID143958</strain>
    </source>
</reference>
<protein>
    <recommendedName>
        <fullName evidence="5">Flagellar hook-length control protein-like C-terminal domain-containing protein</fullName>
    </recommendedName>
</protein>
<dbReference type="PANTHER" id="PTHR37533">
    <property type="entry name" value="FLAGELLAR HOOK-LENGTH CONTROL PROTEIN"/>
    <property type="match status" value="1"/>
</dbReference>
<dbReference type="InterPro" id="IPR001635">
    <property type="entry name" value="Flag_hook_Flik"/>
</dbReference>
<dbReference type="Proteomes" id="UP000249458">
    <property type="component" value="Unassembled WGS sequence"/>
</dbReference>
<dbReference type="InterPro" id="IPR021136">
    <property type="entry name" value="Flagellar_hook_control-like_C"/>
</dbReference>
<name>A0A364LM89_9GAMM</name>
<evidence type="ECO:0000256" key="2">
    <source>
        <dbReference type="ARBA" id="ARBA00009149"/>
    </source>
</evidence>
<organism evidence="6 7">
    <name type="scientific">Legionella quinlivanii</name>
    <dbReference type="NCBI Taxonomy" id="45073"/>
    <lineage>
        <taxon>Bacteria</taxon>
        <taxon>Pseudomonadati</taxon>
        <taxon>Pseudomonadota</taxon>
        <taxon>Gammaproteobacteria</taxon>
        <taxon>Legionellales</taxon>
        <taxon>Legionellaceae</taxon>
        <taxon>Legionella</taxon>
    </lineage>
</organism>
<dbReference type="GO" id="GO:0044780">
    <property type="term" value="P:bacterial-type flagellum assembly"/>
    <property type="evidence" value="ECO:0007669"/>
    <property type="project" value="InterPro"/>
</dbReference>
<dbReference type="PANTHER" id="PTHR37533:SF2">
    <property type="entry name" value="FLAGELLAR HOOK-LENGTH CONTROL PROTEIN"/>
    <property type="match status" value="1"/>
</dbReference>
<dbReference type="GO" id="GO:0009424">
    <property type="term" value="C:bacterial-type flagellum hook"/>
    <property type="evidence" value="ECO:0007669"/>
    <property type="project" value="InterPro"/>
</dbReference>
<evidence type="ECO:0000256" key="1">
    <source>
        <dbReference type="ARBA" id="ARBA00003944"/>
    </source>
</evidence>
<accession>A0A364LM89</accession>
<dbReference type="InterPro" id="IPR038610">
    <property type="entry name" value="FliK-like_C_sf"/>
</dbReference>
<sequence>MINQIPPDSFFMVSDEIPPLETSGEIEAGPSGISNYFLELITDYLSEGPLPETKPVENEVILSDEQTLSLDPSPRTQSELPLENESSAESDNEEDDDSKFLVNPALTWLNAIHNETLAIQEVDSGEQVSDGNLSSPSSASEIPSLNQMQNRLLSPVKNNQKQQKEAADIEFTSIVSEEKTAQVVESEVLTNQIIQADPDNEESAVEPEKSLNIDIKEIPLRVIKTDFTPSHPESKTSVGMTNTFELSSEVNESSWQDDFNARVTWLGQHKINQAILKLNPVELGPVEVKIHLSEETAKIDISTHSLQVQDLIEQSIPRLREMLMSQGIQLSEVNIETGDRRSHSQHTHQPDEALFQNQEEESSVETRQTKGIVDYFA</sequence>
<feature type="compositionally biased region" description="Polar residues" evidence="4">
    <location>
        <begin position="64"/>
        <end position="79"/>
    </location>
</feature>